<proteinExistence type="predicted"/>
<feature type="transmembrane region" description="Helical" evidence="1">
    <location>
        <begin position="134"/>
        <end position="161"/>
    </location>
</feature>
<evidence type="ECO:0000256" key="1">
    <source>
        <dbReference type="SAM" id="Phobius"/>
    </source>
</evidence>
<dbReference type="EMBL" id="JACGWZ010000001">
    <property type="protein sequence ID" value="MBA8823379.1"/>
    <property type="molecule type" value="Genomic_DNA"/>
</dbReference>
<name>A0A839DRM7_9PSEU</name>
<dbReference type="AlphaFoldDB" id="A0A839DRM7"/>
<feature type="transmembrane region" description="Helical" evidence="1">
    <location>
        <begin position="102"/>
        <end position="128"/>
    </location>
</feature>
<comment type="caution">
    <text evidence="2">The sequence shown here is derived from an EMBL/GenBank/DDBJ whole genome shotgun (WGS) entry which is preliminary data.</text>
</comment>
<gene>
    <name evidence="2" type="ORF">FHX42_000708</name>
</gene>
<dbReference type="RefSeq" id="WP_182542700.1">
    <property type="nucleotide sequence ID" value="NZ_JACGWZ010000001.1"/>
</dbReference>
<evidence type="ECO:0000313" key="2">
    <source>
        <dbReference type="EMBL" id="MBA8823379.1"/>
    </source>
</evidence>
<dbReference type="Proteomes" id="UP000569329">
    <property type="component" value="Unassembled WGS sequence"/>
</dbReference>
<keyword evidence="1" id="KW-0812">Transmembrane</keyword>
<reference evidence="2 3" key="1">
    <citation type="submission" date="2020-07" db="EMBL/GenBank/DDBJ databases">
        <title>Sequencing the genomes of 1000 actinobacteria strains.</title>
        <authorList>
            <person name="Klenk H.-P."/>
        </authorList>
    </citation>
    <scope>NUCLEOTIDE SEQUENCE [LARGE SCALE GENOMIC DNA]</scope>
    <source>
        <strain evidence="2 3">DSM 45975</strain>
    </source>
</reference>
<keyword evidence="1" id="KW-0472">Membrane</keyword>
<sequence>MLPAIGLTSAAFGVSVLSAVFPLVSVEIFVVGLVMKGPHLPWWLLAVVITVGQIGGKLLHYYAARDVIRLPAFLRGRNGTNRSGRWRGWLERFRSSCHRRPVWTGGVLLVSAAASVPPFLALTVAAGWARIPLYTFLITGFVGRFTRFTALILAPGVLAAWV</sequence>
<keyword evidence="1" id="KW-1133">Transmembrane helix</keyword>
<organism evidence="2 3">
    <name type="scientific">Halosaccharopolyspora lacisalsi</name>
    <dbReference type="NCBI Taxonomy" id="1000566"/>
    <lineage>
        <taxon>Bacteria</taxon>
        <taxon>Bacillati</taxon>
        <taxon>Actinomycetota</taxon>
        <taxon>Actinomycetes</taxon>
        <taxon>Pseudonocardiales</taxon>
        <taxon>Pseudonocardiaceae</taxon>
        <taxon>Halosaccharopolyspora</taxon>
    </lineage>
</organism>
<feature type="transmembrane region" description="Helical" evidence="1">
    <location>
        <begin position="42"/>
        <end position="63"/>
    </location>
</feature>
<evidence type="ECO:0000313" key="3">
    <source>
        <dbReference type="Proteomes" id="UP000569329"/>
    </source>
</evidence>
<accession>A0A839DRM7</accession>
<protein>
    <submittedName>
        <fullName evidence="2">Membrane protein YqaA with SNARE-associated domain</fullName>
    </submittedName>
</protein>
<keyword evidence="3" id="KW-1185">Reference proteome</keyword>